<feature type="domain" description="Methyl-accepting transducer" evidence="5">
    <location>
        <begin position="300"/>
        <end position="550"/>
    </location>
</feature>
<dbReference type="InterPro" id="IPR004089">
    <property type="entry name" value="MCPsignal_dom"/>
</dbReference>
<dbReference type="RefSeq" id="WP_184310186.1">
    <property type="nucleotide sequence ID" value="NZ_JACHEN010000009.1"/>
</dbReference>
<evidence type="ECO:0000256" key="2">
    <source>
        <dbReference type="ARBA" id="ARBA00029447"/>
    </source>
</evidence>
<evidence type="ECO:0000313" key="6">
    <source>
        <dbReference type="EMBL" id="MBB6215680.1"/>
    </source>
</evidence>
<keyword evidence="4" id="KW-1133">Transmembrane helix</keyword>
<comment type="caution">
    <text evidence="6">The sequence shown here is derived from an EMBL/GenBank/DDBJ whole genome shotgun (WGS) entry which is preliminary data.</text>
</comment>
<feature type="transmembrane region" description="Helical" evidence="4">
    <location>
        <begin position="77"/>
        <end position="99"/>
    </location>
</feature>
<dbReference type="GO" id="GO:0016020">
    <property type="term" value="C:membrane"/>
    <property type="evidence" value="ECO:0007669"/>
    <property type="project" value="InterPro"/>
</dbReference>
<evidence type="ECO:0000259" key="5">
    <source>
        <dbReference type="PROSITE" id="PS50111"/>
    </source>
</evidence>
<sequence>MTEKLLAKLKIIHPIVNFFKRMPKLKISYTKLKFLKKPLFPKWSQRFASSIHLPNLLSHKKNRKYSNSTVHQKISNAFILMMILILLVSATTNIALLLSNRSLKKVESMVNNQILLSSQIQAQSLQFNTMYQRYLMRNFSISDLQKKIGEIDQTVQLFKKSLEIDGSNNHLEIIHNELDNLQSIYTRIQEYNSKLTTIYPMDSDPTKDSIVLLTLDRIEKLVISANLIQETTTAHTIPIFKEISSRNNIYMFFSIIIALMALGIALIFAIRIYKEVISFRNHINNLTQELVHETDIMTRISSSVKTEAEQSSKQILGMSNTLDFLVSGTDEISASILEIDTGIHHVTDLNKDLGDSAVSAINFVAKTQQDIQVFSNRLNNNIHAVHQVVDHLHATMKDITDTSQEVVVLSNKMNSIRSILTSISSISKQTNLLALNASIEAARAGEYGRGFTVVAEEIRFLADQSTRNTQEIEKIINDLVSFTEISTSKLDHSTKTASASLHETKKITQIFDDVNEIFSAIVHNINDIKRLTDRVSNHSSVTSRKSEEIRNYSQSISAKTQQFLSSIQQFANTLGEISNNTKSSLNRSQEQFHLIDTQKENIENIYQTVKQL</sequence>
<dbReference type="GO" id="GO:0006935">
    <property type="term" value="P:chemotaxis"/>
    <property type="evidence" value="ECO:0007669"/>
    <property type="project" value="InterPro"/>
</dbReference>
<accession>A0A841KUJ1</accession>
<dbReference type="PANTHER" id="PTHR32089:SF112">
    <property type="entry name" value="LYSOZYME-LIKE PROTEIN-RELATED"/>
    <property type="match status" value="1"/>
</dbReference>
<evidence type="ECO:0000256" key="3">
    <source>
        <dbReference type="PROSITE-ProRule" id="PRU00284"/>
    </source>
</evidence>
<dbReference type="InterPro" id="IPR004090">
    <property type="entry name" value="Chemotax_Me-accpt_rcpt"/>
</dbReference>
<dbReference type="SMART" id="SM00283">
    <property type="entry name" value="MA"/>
    <property type="match status" value="1"/>
</dbReference>
<gene>
    <name evidence="6" type="ORF">HNQ80_001769</name>
</gene>
<evidence type="ECO:0000313" key="7">
    <source>
        <dbReference type="Proteomes" id="UP000579281"/>
    </source>
</evidence>
<dbReference type="Gene3D" id="1.10.287.950">
    <property type="entry name" value="Methyl-accepting chemotaxis protein"/>
    <property type="match status" value="1"/>
</dbReference>
<dbReference type="EMBL" id="JACHEN010000009">
    <property type="protein sequence ID" value="MBB6215680.1"/>
    <property type="molecule type" value="Genomic_DNA"/>
</dbReference>
<comment type="similarity">
    <text evidence="2">Belongs to the methyl-accepting chemotaxis (MCP) protein family.</text>
</comment>
<dbReference type="PROSITE" id="PS50111">
    <property type="entry name" value="CHEMOTAXIS_TRANSDUC_2"/>
    <property type="match status" value="1"/>
</dbReference>
<dbReference type="GO" id="GO:0007165">
    <property type="term" value="P:signal transduction"/>
    <property type="evidence" value="ECO:0007669"/>
    <property type="project" value="UniProtKB-KW"/>
</dbReference>
<dbReference type="PANTHER" id="PTHR32089">
    <property type="entry name" value="METHYL-ACCEPTING CHEMOTAXIS PROTEIN MCPB"/>
    <property type="match status" value="1"/>
</dbReference>
<dbReference type="Proteomes" id="UP000579281">
    <property type="component" value="Unassembled WGS sequence"/>
</dbReference>
<feature type="transmembrane region" description="Helical" evidence="4">
    <location>
        <begin position="249"/>
        <end position="273"/>
    </location>
</feature>
<dbReference type="PRINTS" id="PR00260">
    <property type="entry name" value="CHEMTRNSDUCR"/>
</dbReference>
<dbReference type="SUPFAM" id="SSF58104">
    <property type="entry name" value="Methyl-accepting chemotaxis protein (MCP) signaling domain"/>
    <property type="match status" value="1"/>
</dbReference>
<dbReference type="Pfam" id="PF00015">
    <property type="entry name" value="MCPsignal"/>
    <property type="match status" value="1"/>
</dbReference>
<keyword evidence="4" id="KW-0812">Transmembrane</keyword>
<name>A0A841KUJ1_9FIRM</name>
<reference evidence="6 7" key="1">
    <citation type="submission" date="2020-08" db="EMBL/GenBank/DDBJ databases">
        <title>Genomic Encyclopedia of Type Strains, Phase IV (KMG-IV): sequencing the most valuable type-strain genomes for metagenomic binning, comparative biology and taxonomic classification.</title>
        <authorList>
            <person name="Goeker M."/>
        </authorList>
    </citation>
    <scope>NUCLEOTIDE SEQUENCE [LARGE SCALE GENOMIC DNA]</scope>
    <source>
        <strain evidence="6 7">DSM 103526</strain>
    </source>
</reference>
<keyword evidence="4" id="KW-0472">Membrane</keyword>
<protein>
    <submittedName>
        <fullName evidence="6">Methyl-accepting chemotaxis protein</fullName>
    </submittedName>
</protein>
<evidence type="ECO:0000256" key="4">
    <source>
        <dbReference type="SAM" id="Phobius"/>
    </source>
</evidence>
<organism evidence="6 7">
    <name type="scientific">Anaerosolibacter carboniphilus</name>
    <dbReference type="NCBI Taxonomy" id="1417629"/>
    <lineage>
        <taxon>Bacteria</taxon>
        <taxon>Bacillati</taxon>
        <taxon>Bacillota</taxon>
        <taxon>Clostridia</taxon>
        <taxon>Peptostreptococcales</taxon>
        <taxon>Thermotaleaceae</taxon>
        <taxon>Anaerosolibacter</taxon>
    </lineage>
</organism>
<keyword evidence="1 3" id="KW-0807">Transducer</keyword>
<dbReference type="AlphaFoldDB" id="A0A841KUJ1"/>
<keyword evidence="7" id="KW-1185">Reference proteome</keyword>
<proteinExistence type="inferred from homology"/>
<dbReference type="GO" id="GO:0004888">
    <property type="term" value="F:transmembrane signaling receptor activity"/>
    <property type="evidence" value="ECO:0007669"/>
    <property type="project" value="InterPro"/>
</dbReference>
<evidence type="ECO:0000256" key="1">
    <source>
        <dbReference type="ARBA" id="ARBA00023224"/>
    </source>
</evidence>